<dbReference type="RefSeq" id="WP_220661277.1">
    <property type="nucleotide sequence ID" value="NZ_CP069370.1"/>
</dbReference>
<comment type="cofactor">
    <cofactor evidence="1">
        <name>Fe(3+)</name>
        <dbReference type="ChEBI" id="CHEBI:29034"/>
    </cofactor>
</comment>
<dbReference type="EMBL" id="CP069370">
    <property type="protein sequence ID" value="QYZ69056.1"/>
    <property type="molecule type" value="Genomic_DNA"/>
</dbReference>
<evidence type="ECO:0000256" key="5">
    <source>
        <dbReference type="ARBA" id="ARBA00023002"/>
    </source>
</evidence>
<evidence type="ECO:0000313" key="8">
    <source>
        <dbReference type="EMBL" id="QYZ69056.1"/>
    </source>
</evidence>
<dbReference type="Proteomes" id="UP000826300">
    <property type="component" value="Chromosome"/>
</dbReference>
<dbReference type="SUPFAM" id="SSF49482">
    <property type="entry name" value="Aromatic compound dioxygenase"/>
    <property type="match status" value="1"/>
</dbReference>
<dbReference type="PANTHER" id="PTHR33711:SF7">
    <property type="entry name" value="INTRADIOL RING-CLEAVAGE DIOXYGENASES DOMAIN-CONTAINING PROTEIN-RELATED"/>
    <property type="match status" value="1"/>
</dbReference>
<evidence type="ECO:0000259" key="7">
    <source>
        <dbReference type="PROSITE" id="PS00083"/>
    </source>
</evidence>
<evidence type="ECO:0000256" key="6">
    <source>
        <dbReference type="ARBA" id="ARBA00023004"/>
    </source>
</evidence>
<sequence>MDGAAGESAGQTPMEALRDRLSGAREARLRDAVLRIAGDVHCIVADLQASPAELRAVLDFLTDVGHATDQRRQEWVLLADVLGLSSAVEEIAAPDVPGGTPQTLAGPFYRADAPEMPLGADLSRDGRGVPLRVAGQVLALDGGPVAGALVEVWHANAEGFYENQEPDRQPEFNLRGRFRADAAGRFHFRTIRPRGYALPEDGPVGRLMNRLGLRLERPAHLHFRLTAPGFRPLVTHVFDRDDPAIGRDALFGVKPGLLASFCPEAGGFAVETRFVLCPEDQA</sequence>
<dbReference type="PROSITE" id="PS00083">
    <property type="entry name" value="INTRADIOL_DIOXYGENAS"/>
    <property type="match status" value="1"/>
</dbReference>
<keyword evidence="3" id="KW-0479">Metal-binding</keyword>
<evidence type="ECO:0000256" key="1">
    <source>
        <dbReference type="ARBA" id="ARBA00001965"/>
    </source>
</evidence>
<proteinExistence type="inferred from homology"/>
<dbReference type="PANTHER" id="PTHR33711">
    <property type="entry name" value="DIOXYGENASE, PUTATIVE (AFU_ORTHOLOGUE AFUA_2G02910)-RELATED"/>
    <property type="match status" value="1"/>
</dbReference>
<keyword evidence="5" id="KW-0560">Oxidoreductase</keyword>
<evidence type="ECO:0000256" key="2">
    <source>
        <dbReference type="ARBA" id="ARBA00007825"/>
    </source>
</evidence>
<evidence type="ECO:0000256" key="3">
    <source>
        <dbReference type="ARBA" id="ARBA00022723"/>
    </source>
</evidence>
<accession>A0A8G1ECC8</accession>
<protein>
    <submittedName>
        <fullName evidence="8">6-chlorohydroxyquinol-1,2-dioxygenase</fullName>
    </submittedName>
</protein>
<dbReference type="Pfam" id="PF04444">
    <property type="entry name" value="Dioxygenase_N"/>
    <property type="match status" value="1"/>
</dbReference>
<dbReference type="GO" id="GO:0018576">
    <property type="term" value="F:catechol 1,2-dioxygenase activity"/>
    <property type="evidence" value="ECO:0007669"/>
    <property type="project" value="InterPro"/>
</dbReference>
<dbReference type="InterPro" id="IPR015889">
    <property type="entry name" value="Intradiol_dOase_core"/>
</dbReference>
<dbReference type="GO" id="GO:0008199">
    <property type="term" value="F:ferric iron binding"/>
    <property type="evidence" value="ECO:0007669"/>
    <property type="project" value="InterPro"/>
</dbReference>
<dbReference type="GO" id="GO:0009712">
    <property type="term" value="P:catechol-containing compound metabolic process"/>
    <property type="evidence" value="ECO:0007669"/>
    <property type="project" value="InterPro"/>
</dbReference>
<evidence type="ECO:0000256" key="4">
    <source>
        <dbReference type="ARBA" id="ARBA00022964"/>
    </source>
</evidence>
<keyword evidence="9" id="KW-1185">Reference proteome</keyword>
<feature type="domain" description="Intradiol ring-cleavage dioxygenases" evidence="7">
    <location>
        <begin position="133"/>
        <end position="161"/>
    </location>
</feature>
<keyword evidence="4" id="KW-0223">Dioxygenase</keyword>
<reference evidence="8" key="1">
    <citation type="submission" date="2021-02" db="EMBL/GenBank/DDBJ databases">
        <title>Rhodobacter shimadae sp. nov., an aerobic anoxygenic phototrophic bacterium isolated from a hot spring.</title>
        <authorList>
            <person name="Muramatsu S."/>
            <person name="Haruta S."/>
            <person name="Hirose S."/>
            <person name="Hanada S."/>
        </authorList>
    </citation>
    <scope>NUCLEOTIDE SEQUENCE</scope>
    <source>
        <strain evidence="8">N10</strain>
    </source>
</reference>
<dbReference type="InterPro" id="IPR007535">
    <property type="entry name" value="Catechol_dOase_N"/>
</dbReference>
<dbReference type="InterPro" id="IPR050770">
    <property type="entry name" value="Intradiol_RC_Dioxygenase"/>
</dbReference>
<evidence type="ECO:0000313" key="9">
    <source>
        <dbReference type="Proteomes" id="UP000826300"/>
    </source>
</evidence>
<gene>
    <name evidence="8" type="ORF">JO391_15090</name>
</gene>
<keyword evidence="6" id="KW-0408">Iron</keyword>
<comment type="similarity">
    <text evidence="2">Belongs to the intradiol ring-cleavage dioxygenase family.</text>
</comment>
<dbReference type="AlphaFoldDB" id="A0A8G1ECC8"/>
<dbReference type="KEGG" id="nsm:JO391_15090"/>
<dbReference type="InterPro" id="IPR000627">
    <property type="entry name" value="Intradiol_dOase_C"/>
</dbReference>
<organism evidence="8 9">
    <name type="scientific">Neotabrizicola shimadae</name>
    <dbReference type="NCBI Taxonomy" id="2807096"/>
    <lineage>
        <taxon>Bacteria</taxon>
        <taxon>Pseudomonadati</taxon>
        <taxon>Pseudomonadota</taxon>
        <taxon>Alphaproteobacteria</taxon>
        <taxon>Rhodobacterales</taxon>
        <taxon>Paracoccaceae</taxon>
        <taxon>Neotabrizicola</taxon>
    </lineage>
</organism>
<dbReference type="Gene3D" id="2.60.130.10">
    <property type="entry name" value="Aromatic compound dioxygenase"/>
    <property type="match status" value="1"/>
</dbReference>
<dbReference type="Pfam" id="PF00775">
    <property type="entry name" value="Dioxygenase_C"/>
    <property type="match status" value="1"/>
</dbReference>
<name>A0A8G1ECC8_9RHOB</name>